<dbReference type="Gene3D" id="3.90.70.10">
    <property type="entry name" value="Cysteine proteinases"/>
    <property type="match status" value="2"/>
</dbReference>
<organism evidence="8 9">
    <name type="scientific">Leptotrombidium deliense</name>
    <dbReference type="NCBI Taxonomy" id="299467"/>
    <lineage>
        <taxon>Eukaryota</taxon>
        <taxon>Metazoa</taxon>
        <taxon>Ecdysozoa</taxon>
        <taxon>Arthropoda</taxon>
        <taxon>Chelicerata</taxon>
        <taxon>Arachnida</taxon>
        <taxon>Acari</taxon>
        <taxon>Acariformes</taxon>
        <taxon>Trombidiformes</taxon>
        <taxon>Prostigmata</taxon>
        <taxon>Anystina</taxon>
        <taxon>Parasitengona</taxon>
        <taxon>Trombiculoidea</taxon>
        <taxon>Trombiculidae</taxon>
        <taxon>Leptotrombidium</taxon>
    </lineage>
</organism>
<evidence type="ECO:0000256" key="3">
    <source>
        <dbReference type="ARBA" id="ARBA00022771"/>
    </source>
</evidence>
<evidence type="ECO:0000256" key="1">
    <source>
        <dbReference type="ARBA" id="ARBA00000707"/>
    </source>
</evidence>
<dbReference type="SUPFAM" id="SSF54001">
    <property type="entry name" value="Cysteine proteinases"/>
    <property type="match status" value="1"/>
</dbReference>
<comment type="caution">
    <text evidence="8">The sequence shown here is derived from an EMBL/GenBank/DDBJ whole genome shotgun (WGS) entry which is preliminary data.</text>
</comment>
<dbReference type="InterPro" id="IPR050185">
    <property type="entry name" value="Ub_carboxyl-term_hydrolase"/>
</dbReference>
<dbReference type="PROSITE" id="PS50089">
    <property type="entry name" value="ZF_RING_2"/>
    <property type="match status" value="1"/>
</dbReference>
<protein>
    <recommendedName>
        <fullName evidence="2">ubiquitinyl hydrolase 1</fullName>
        <ecNumber evidence="2">3.4.19.12</ecNumber>
    </recommendedName>
</protein>
<dbReference type="Proteomes" id="UP000288716">
    <property type="component" value="Unassembled WGS sequence"/>
</dbReference>
<keyword evidence="4" id="KW-0862">Zinc</keyword>
<dbReference type="InterPro" id="IPR001841">
    <property type="entry name" value="Znf_RING"/>
</dbReference>
<evidence type="ECO:0000313" key="8">
    <source>
        <dbReference type="EMBL" id="RWS27002.1"/>
    </source>
</evidence>
<dbReference type="AlphaFoldDB" id="A0A443SHN7"/>
<dbReference type="InterPro" id="IPR028889">
    <property type="entry name" value="USP"/>
</dbReference>
<dbReference type="PROSITE" id="PS00972">
    <property type="entry name" value="USP_1"/>
    <property type="match status" value="1"/>
</dbReference>
<proteinExistence type="predicted"/>
<evidence type="ECO:0000256" key="2">
    <source>
        <dbReference type="ARBA" id="ARBA00012759"/>
    </source>
</evidence>
<dbReference type="Pfam" id="PF00443">
    <property type="entry name" value="UCH"/>
    <property type="match status" value="1"/>
</dbReference>
<dbReference type="InterPro" id="IPR018200">
    <property type="entry name" value="USP_CS"/>
</dbReference>
<dbReference type="PANTHER" id="PTHR21646:SF35">
    <property type="match status" value="1"/>
</dbReference>
<reference evidence="8 9" key="1">
    <citation type="journal article" date="2018" name="Gigascience">
        <title>Genomes of trombidid mites reveal novel predicted allergens and laterally-transferred genes associated with secondary metabolism.</title>
        <authorList>
            <person name="Dong X."/>
            <person name="Chaisiri K."/>
            <person name="Xia D."/>
            <person name="Armstrong S.D."/>
            <person name="Fang Y."/>
            <person name="Donnelly M.J."/>
            <person name="Kadowaki T."/>
            <person name="McGarry J.W."/>
            <person name="Darby A.C."/>
            <person name="Makepeace B.L."/>
        </authorList>
    </citation>
    <scope>NUCLEOTIDE SEQUENCE [LARGE SCALE GENOMIC DNA]</scope>
    <source>
        <strain evidence="8">UoL-UT</strain>
    </source>
</reference>
<name>A0A443SHN7_9ACAR</name>
<dbReference type="EMBL" id="NCKV01002323">
    <property type="protein sequence ID" value="RWS27002.1"/>
    <property type="molecule type" value="Genomic_DNA"/>
</dbReference>
<gene>
    <name evidence="8" type="ORF">B4U80_00766</name>
</gene>
<dbReference type="GO" id="GO:0004843">
    <property type="term" value="F:cysteine-type deubiquitinase activity"/>
    <property type="evidence" value="ECO:0007669"/>
    <property type="project" value="UniProtKB-EC"/>
</dbReference>
<keyword evidence="9" id="KW-1185">Reference proteome</keyword>
<evidence type="ECO:0000313" key="9">
    <source>
        <dbReference type="Proteomes" id="UP000288716"/>
    </source>
</evidence>
<dbReference type="PANTHER" id="PTHR21646">
    <property type="entry name" value="UBIQUITIN CARBOXYL-TERMINAL HYDROLASE"/>
    <property type="match status" value="1"/>
</dbReference>
<dbReference type="InterPro" id="IPR038765">
    <property type="entry name" value="Papain-like_cys_pep_sf"/>
</dbReference>
<evidence type="ECO:0000256" key="5">
    <source>
        <dbReference type="PROSITE-ProRule" id="PRU00175"/>
    </source>
</evidence>
<keyword evidence="8" id="KW-0378">Hydrolase</keyword>
<sequence length="983" mass="111241">MESDTFVVCENDSLPKPTKDGKWIIGYDEGWEPIIIDDIESLDPLTRASISLQQENCDLKIFADKANSSSNDIPIPLPFYDLNNDNQQLPPVKWDEDHCFIGPEDNKVLCAGVSGLTNLGNTCFINAGLQCMFNNPKLVDYFLNNDVSKNGAGDENSITTTFASLMKQVWNKDRKEKTIKSIEFKESLAKIFPQFKDYRQHDCQEFLALLLSAIHDELKKETKTLNTNVAKIDDENKNNKLNFNSFKFPKLRRKDVDNLVVDNLRTEDVNDENGLKGLKRLKDTNVKKEGEKRQKLVNMERIVETEEEDEEDEGIDEWNEYIGFNKKSIIVDSFQGQFRSTIKCSTCDYISVTYEPFMYLPLPIPDALQKQLVVTLINCSNFEYCSRQQTPMKYSISCHKYDKVLKVIEDLKKLVKQNGVDKDLGQLCLAQVQDNYVVKILDNQTFVRNVDQSESICAFTLSPVSTTLISPSCAVSSEISSQEVFYGPVRYLACTICLEEKSTLDLLIHTNECDCKLCSHCLKMLVSHYCKDKPTFNCPICSVLLSKENFYEFDSKESNDTSMFASTSTNCTSVIIPLLFRVCDEDASTWVRFKLISHPLLIQLVNVINGSELYEIVDRLVPYPCPYSLHFVDRKGQQCSRCYYSSSCGGCEISRYGQVKLHSEDSIALQFDSSFDLNSFSNEINAVNENTTSSSSPQFDPPSRCLTLNDCLNAFSQSEMLDEDNPWFCPMCTSNQRARKSLSIWRCPDTLMVYLKRFVFHEMQSIKVDDPVSFPIGSLDLTPFVKGPKDDHVYSLQSLICHSGGKCIHTSGHYTAFSKHCTTKEWNYFNDEFVTKQDPNPKDERAYILFYRKPVEIAVENELAATTEKVGECERESNREKQTALKHSNLTSTDADFAKPTIADNLHATLAASSKSSQASIRKPDAAIRALASSTRVPCNRTTIAVIIPSAITSHLIIPPKIFTRIDCTLGSDVINRKASVTC</sequence>
<dbReference type="GO" id="GO:0016579">
    <property type="term" value="P:protein deubiquitination"/>
    <property type="evidence" value="ECO:0007669"/>
    <property type="project" value="InterPro"/>
</dbReference>
<dbReference type="EC" id="3.4.19.12" evidence="2"/>
<comment type="catalytic activity">
    <reaction evidence="1">
        <text>Thiol-dependent hydrolysis of ester, thioester, amide, peptide and isopeptide bonds formed by the C-terminal Gly of ubiquitin (a 76-residue protein attached to proteins as an intracellular targeting signal).</text>
        <dbReference type="EC" id="3.4.19.12"/>
    </reaction>
</comment>
<keyword evidence="3 5" id="KW-0479">Metal-binding</keyword>
<feature type="domain" description="USP" evidence="7">
    <location>
        <begin position="114"/>
        <end position="854"/>
    </location>
</feature>
<dbReference type="PROSITE" id="PS50235">
    <property type="entry name" value="USP_3"/>
    <property type="match status" value="1"/>
</dbReference>
<keyword evidence="3 5" id="KW-0863">Zinc-finger</keyword>
<evidence type="ECO:0000256" key="4">
    <source>
        <dbReference type="ARBA" id="ARBA00022833"/>
    </source>
</evidence>
<dbReference type="STRING" id="299467.A0A443SHN7"/>
<accession>A0A443SHN7</accession>
<dbReference type="InterPro" id="IPR001394">
    <property type="entry name" value="Peptidase_C19_UCH"/>
</dbReference>
<dbReference type="OrthoDB" id="2248014at2759"/>
<evidence type="ECO:0000259" key="6">
    <source>
        <dbReference type="PROSITE" id="PS50089"/>
    </source>
</evidence>
<dbReference type="VEuPathDB" id="VectorBase:LDEU005039"/>
<evidence type="ECO:0000259" key="7">
    <source>
        <dbReference type="PROSITE" id="PS50235"/>
    </source>
</evidence>
<feature type="domain" description="RING-type" evidence="6">
    <location>
        <begin position="494"/>
        <end position="542"/>
    </location>
</feature>
<dbReference type="GO" id="GO:0008270">
    <property type="term" value="F:zinc ion binding"/>
    <property type="evidence" value="ECO:0007669"/>
    <property type="project" value="UniProtKB-KW"/>
</dbReference>